<name>A0A7I4YH06_HAECO</name>
<evidence type="ECO:0000256" key="1">
    <source>
        <dbReference type="SAM" id="Phobius"/>
    </source>
</evidence>
<keyword evidence="1" id="KW-0812">Transmembrane</keyword>
<feature type="transmembrane region" description="Helical" evidence="1">
    <location>
        <begin position="21"/>
        <end position="38"/>
    </location>
</feature>
<keyword evidence="1" id="KW-0472">Membrane</keyword>
<dbReference type="AlphaFoldDB" id="A0A7I4YH06"/>
<keyword evidence="1" id="KW-1133">Transmembrane helix</keyword>
<dbReference type="WBParaSite" id="HCON_00099435-00001">
    <property type="protein sequence ID" value="HCON_00099435-00001"/>
    <property type="gene ID" value="HCON_00099435"/>
</dbReference>
<keyword evidence="2" id="KW-1185">Reference proteome</keyword>
<organism evidence="2 3">
    <name type="scientific">Haemonchus contortus</name>
    <name type="common">Barber pole worm</name>
    <dbReference type="NCBI Taxonomy" id="6289"/>
    <lineage>
        <taxon>Eukaryota</taxon>
        <taxon>Metazoa</taxon>
        <taxon>Ecdysozoa</taxon>
        <taxon>Nematoda</taxon>
        <taxon>Chromadorea</taxon>
        <taxon>Rhabditida</taxon>
        <taxon>Rhabditina</taxon>
        <taxon>Rhabditomorpha</taxon>
        <taxon>Strongyloidea</taxon>
        <taxon>Trichostrongylidae</taxon>
        <taxon>Haemonchus</taxon>
    </lineage>
</organism>
<sequence>MCTLQRISSKVPPLFEKFYKMHHYCIMLIVLIAIKPTSSQMMGPMMGMMGGMMPMMHGMMMPMMMNHMQMMMGMMGGGAVWEL</sequence>
<evidence type="ECO:0000313" key="2">
    <source>
        <dbReference type="Proteomes" id="UP000025227"/>
    </source>
</evidence>
<reference evidence="3" key="1">
    <citation type="submission" date="2020-12" db="UniProtKB">
        <authorList>
            <consortium name="WormBaseParasite"/>
        </authorList>
    </citation>
    <scope>IDENTIFICATION</scope>
    <source>
        <strain evidence="3">MHco3</strain>
    </source>
</reference>
<evidence type="ECO:0000313" key="3">
    <source>
        <dbReference type="WBParaSite" id="HCON_00099435-00001"/>
    </source>
</evidence>
<proteinExistence type="predicted"/>
<accession>A0A7I4YH06</accession>
<protein>
    <submittedName>
        <fullName evidence="3">Uncharacterized protein</fullName>
    </submittedName>
</protein>
<dbReference type="Proteomes" id="UP000025227">
    <property type="component" value="Unplaced"/>
</dbReference>